<dbReference type="PANTHER" id="PTHR33744">
    <property type="entry name" value="CARBOHYDRATE DIACID REGULATOR"/>
    <property type="match status" value="1"/>
</dbReference>
<dbReference type="Pfam" id="PF07905">
    <property type="entry name" value="PucR"/>
    <property type="match status" value="1"/>
</dbReference>
<dbReference type="InterPro" id="IPR042070">
    <property type="entry name" value="PucR_C-HTH_sf"/>
</dbReference>
<evidence type="ECO:0008006" key="5">
    <source>
        <dbReference type="Google" id="ProtNLM"/>
    </source>
</evidence>
<gene>
    <name evidence="3" type="ORF">VR44_37915</name>
</gene>
<proteinExistence type="predicted"/>
<dbReference type="InterPro" id="IPR051448">
    <property type="entry name" value="CdaR-like_regulators"/>
</dbReference>
<dbReference type="InterPro" id="IPR012914">
    <property type="entry name" value="PucR_dom"/>
</dbReference>
<reference evidence="3 4" key="1">
    <citation type="submission" date="2015-02" db="EMBL/GenBank/DDBJ databases">
        <authorList>
            <person name="Ju K.-S."/>
            <person name="Doroghazi J.R."/>
            <person name="Metcalf W."/>
        </authorList>
    </citation>
    <scope>NUCLEOTIDE SEQUENCE [LARGE SCALE GENOMIC DNA]</scope>
    <source>
        <strain evidence="3 4">NRRL ISP-5550</strain>
    </source>
</reference>
<evidence type="ECO:0000259" key="2">
    <source>
        <dbReference type="Pfam" id="PF13556"/>
    </source>
</evidence>
<dbReference type="RefSeq" id="WP_045952224.1">
    <property type="nucleotide sequence ID" value="NZ_JZWV01001421.1"/>
</dbReference>
<evidence type="ECO:0000259" key="1">
    <source>
        <dbReference type="Pfam" id="PF07905"/>
    </source>
</evidence>
<dbReference type="AlphaFoldDB" id="A0A0F4ILT1"/>
<organism evidence="3 4">
    <name type="scientific">Streptomyces katrae</name>
    <dbReference type="NCBI Taxonomy" id="68223"/>
    <lineage>
        <taxon>Bacteria</taxon>
        <taxon>Bacillati</taxon>
        <taxon>Actinomycetota</taxon>
        <taxon>Actinomycetes</taxon>
        <taxon>Kitasatosporales</taxon>
        <taxon>Streptomycetaceae</taxon>
        <taxon>Streptomyces</taxon>
    </lineage>
</organism>
<dbReference type="Proteomes" id="UP000033551">
    <property type="component" value="Unassembled WGS sequence"/>
</dbReference>
<dbReference type="EMBL" id="JZWV01001421">
    <property type="protein sequence ID" value="KJY22433.1"/>
    <property type="molecule type" value="Genomic_DNA"/>
</dbReference>
<sequence>MRLRELLDADELGLVLLVGRDGDDDGGGSDGGGDGDGVLDRVVRAVPTLDLADPGRFLHGGELVLSELAWWRGDGDAEPFVTALARAGVTALAAGEAAHGFVPDDLVRACRRHGLPLVAVRPETPFTAVTEHVLRRLPGRHVADLAALVERHRRLLTDRTSAPDSVLELVRQTLGVAVRVLSVTGRQIAGCRPVPHARTAAALAARYLAARRSGEPSPHRVTVGNRIYSLVEVGGPGGPAAPGGAAEFGDWLLVVEADTSLWPARETELLDRTVELLADARSVHERAKAALHDLARRLLDLLHSRVPAEEIPVRLSATAQALVSRVSHWPPCQFVVAEGIRQGGGPVPAAALRVLLEEALLRPDGPVRVSPQDIAATTDGDRAVLLVLVPVPAPGAPLGPAVDCAALQRGLGAALARWLGPEDRIGVGVSAPVETPASARRALDEARTGLRAALNAGQPVAVRGPDDLTAHVLSLLPLVPAETLHGFAARLLGPLRDHDSRHRTELLHTLRTFLECDASWTRCAAELRLHVNSLRRRMARIEQLTGRDLASLETRLDFLAALRIARTA</sequence>
<dbReference type="Gene3D" id="1.10.10.2840">
    <property type="entry name" value="PucR C-terminal helix-turn-helix domain"/>
    <property type="match status" value="1"/>
</dbReference>
<protein>
    <recommendedName>
        <fullName evidence="5">Regulatory protein</fullName>
    </recommendedName>
</protein>
<dbReference type="PATRIC" id="fig|68223.7.peg.5144"/>
<evidence type="ECO:0000313" key="3">
    <source>
        <dbReference type="EMBL" id="KJY22433.1"/>
    </source>
</evidence>
<dbReference type="PANTHER" id="PTHR33744:SF17">
    <property type="entry name" value="CONSERVED PROTEIN"/>
    <property type="match status" value="1"/>
</dbReference>
<evidence type="ECO:0000313" key="4">
    <source>
        <dbReference type="Proteomes" id="UP000033551"/>
    </source>
</evidence>
<name>A0A0F4ILT1_9ACTN</name>
<comment type="caution">
    <text evidence="3">The sequence shown here is derived from an EMBL/GenBank/DDBJ whole genome shotgun (WGS) entry which is preliminary data.</text>
</comment>
<feature type="domain" description="PucR C-terminal helix-turn-helix" evidence="2">
    <location>
        <begin position="506"/>
        <end position="564"/>
    </location>
</feature>
<dbReference type="InterPro" id="IPR025736">
    <property type="entry name" value="PucR_C-HTH_dom"/>
</dbReference>
<feature type="domain" description="Purine catabolism PurC-like" evidence="1">
    <location>
        <begin position="35"/>
        <end position="137"/>
    </location>
</feature>
<keyword evidence="4" id="KW-1185">Reference proteome</keyword>
<accession>A0A0F4ILT1</accession>
<dbReference type="Pfam" id="PF13556">
    <property type="entry name" value="HTH_30"/>
    <property type="match status" value="1"/>
</dbReference>